<evidence type="ECO:0000313" key="2">
    <source>
        <dbReference type="Proteomes" id="UP000032721"/>
    </source>
</evidence>
<dbReference type="AlphaFoldDB" id="A0A068QV25"/>
<dbReference type="KEGG" id="xdo:XDD1_2935"/>
<dbReference type="EMBL" id="FO704550">
    <property type="protein sequence ID" value="CDG18634.1"/>
    <property type="molecule type" value="Genomic_DNA"/>
</dbReference>
<dbReference type="HOGENOM" id="CLU_3421308_0_0_6"/>
<reference evidence="1 2" key="1">
    <citation type="submission" date="2013-07" db="EMBL/GenBank/DDBJ databases">
        <authorList>
            <person name="Genoscope - CEA"/>
        </authorList>
    </citation>
    <scope>NUCLEOTIDE SEQUENCE [LARGE SCALE GENOMIC DNA]</scope>
    <source>
        <strain evidence="2">FRM16 / DSM 17909</strain>
    </source>
</reference>
<proteinExistence type="predicted"/>
<name>A0A068QV25_9GAMM</name>
<protein>
    <submittedName>
        <fullName evidence="1">Uncharacterized protein</fullName>
    </submittedName>
</protein>
<accession>A0A068QV25</accession>
<organism evidence="1 2">
    <name type="scientific">Xenorhabdus doucetiae</name>
    <dbReference type="NCBI Taxonomy" id="351671"/>
    <lineage>
        <taxon>Bacteria</taxon>
        <taxon>Pseudomonadati</taxon>
        <taxon>Pseudomonadota</taxon>
        <taxon>Gammaproteobacteria</taxon>
        <taxon>Enterobacterales</taxon>
        <taxon>Morganellaceae</taxon>
        <taxon>Xenorhabdus</taxon>
    </lineage>
</organism>
<gene>
    <name evidence="1" type="ORF">XDD1_2935</name>
</gene>
<evidence type="ECO:0000313" key="1">
    <source>
        <dbReference type="EMBL" id="CDG18634.1"/>
    </source>
</evidence>
<dbReference type="Proteomes" id="UP000032721">
    <property type="component" value="Chromosome"/>
</dbReference>
<sequence>MYHRKNFTDEYVLDETNEYAVDEY</sequence>